<proteinExistence type="predicted"/>
<evidence type="ECO:0000313" key="2">
    <source>
        <dbReference type="EMBL" id="KAA8902770.1"/>
    </source>
</evidence>
<feature type="domain" description="Reverse transcriptase Ty1/copia-type" evidence="1">
    <location>
        <begin position="122"/>
        <end position="304"/>
    </location>
</feature>
<dbReference type="EMBL" id="SWFT01000082">
    <property type="protein sequence ID" value="KAA8902770.1"/>
    <property type="molecule type" value="Genomic_DNA"/>
</dbReference>
<comment type="caution">
    <text evidence="2">The sequence shown here is derived from an EMBL/GenBank/DDBJ whole genome shotgun (WGS) entry which is preliminary data.</text>
</comment>
<keyword evidence="3" id="KW-1185">Reference proteome</keyword>
<evidence type="ECO:0000313" key="3">
    <source>
        <dbReference type="Proteomes" id="UP000449547"/>
    </source>
</evidence>
<dbReference type="GeneID" id="54781317"/>
<reference evidence="2 3" key="1">
    <citation type="submission" date="2019-07" db="EMBL/GenBank/DDBJ databases">
        <title>Genome assembly of two rare yeast pathogens: Diutina rugosa and Trichomonascus ciferrii.</title>
        <authorList>
            <person name="Mixao V."/>
            <person name="Saus E."/>
            <person name="Hansen A."/>
            <person name="Lass-Flor C."/>
            <person name="Gabaldon T."/>
        </authorList>
    </citation>
    <scope>NUCLEOTIDE SEQUENCE [LARGE SCALE GENOMIC DNA]</scope>
    <source>
        <strain evidence="2 3">CBS 613</strain>
    </source>
</reference>
<sequence length="517" mass="59255">MNFFEAIVSGLNLEDYEDNFERHPDPDHPSNRFHDADMNGEIEWEFSYEEAVDEAIEAQHGVVWESKPTIKNKNDANIITPVYDFVTKSFKSDEDEWESKTKVFLRASKPVAKSPDYSPSQEAFRLVLALTMVRGFSAKHYSIDLSKMDVSMPEIEPVYIHHPSLKEAVHSVGDDKVQVHRLIQPIHGLKNAERLWYNHFRQVFVEKLKFKDSKTVRGIYVYAPAGESKVIALVSDDNIILCGKDDDIDKVETQLEDHFSVTKLGELRRFFGADISYNKAFGRIEIGAWRQIFSLVSKYKIKTDPKVQAPLAEDFDAKWQQQLSAPLLKADEKASITAEFKKMIAELIPIHECGRSDITYAVTKLASLEEHANQFLIDAVKRLRVYLANTADEEILLTPNDETRDKFKAYISTTFDELDKHKATIGYIVLKHGPISWRSKPIEGPELDPIEAEIQAQAMIVDELLRLNEVEHFIRTGEEYDRMRRKKVADEILSNGPDLGLTLAQRQFSERGMDSLF</sequence>
<dbReference type="OMA" id="REFHRIC"/>
<dbReference type="AlphaFoldDB" id="A0A642UPC8"/>
<name>A0A642UPC8_DIURU</name>
<dbReference type="RefSeq" id="XP_034012518.1">
    <property type="nucleotide sequence ID" value="XM_034155342.1"/>
</dbReference>
<dbReference type="Proteomes" id="UP000449547">
    <property type="component" value="Unassembled WGS sequence"/>
</dbReference>
<organism evidence="2 3">
    <name type="scientific">Diutina rugosa</name>
    <name type="common">Yeast</name>
    <name type="synonym">Candida rugosa</name>
    <dbReference type="NCBI Taxonomy" id="5481"/>
    <lineage>
        <taxon>Eukaryota</taxon>
        <taxon>Fungi</taxon>
        <taxon>Dikarya</taxon>
        <taxon>Ascomycota</taxon>
        <taxon>Saccharomycotina</taxon>
        <taxon>Pichiomycetes</taxon>
        <taxon>Debaryomycetaceae</taxon>
        <taxon>Diutina</taxon>
    </lineage>
</organism>
<protein>
    <recommendedName>
        <fullName evidence="1">Reverse transcriptase Ty1/copia-type domain-containing protein</fullName>
    </recommendedName>
</protein>
<dbReference type="InterPro" id="IPR013103">
    <property type="entry name" value="RVT_2"/>
</dbReference>
<dbReference type="OrthoDB" id="5423336at2759"/>
<dbReference type="Pfam" id="PF07727">
    <property type="entry name" value="RVT_2"/>
    <property type="match status" value="1"/>
</dbReference>
<evidence type="ECO:0000259" key="1">
    <source>
        <dbReference type="Pfam" id="PF07727"/>
    </source>
</evidence>
<gene>
    <name evidence="2" type="ORF">DIURU_002666</name>
</gene>
<accession>A0A642UPC8</accession>
<dbReference type="VEuPathDB" id="FungiDB:DIURU_002666"/>